<evidence type="ECO:0000313" key="3">
    <source>
        <dbReference type="Proteomes" id="UP001474181"/>
    </source>
</evidence>
<proteinExistence type="predicted"/>
<evidence type="ECO:0000313" key="2">
    <source>
        <dbReference type="EMBL" id="MER7178487.1"/>
    </source>
</evidence>
<reference evidence="2 3" key="1">
    <citation type="submission" date="2024-06" db="EMBL/GenBank/DDBJ databases">
        <title>The Natural Products Discovery Center: Release of the First 8490 Sequenced Strains for Exploring Actinobacteria Biosynthetic Diversity.</title>
        <authorList>
            <person name="Kalkreuter E."/>
            <person name="Kautsar S.A."/>
            <person name="Yang D."/>
            <person name="Bader C.D."/>
            <person name="Teijaro C.N."/>
            <person name="Fluegel L."/>
            <person name="Davis C.M."/>
            <person name="Simpson J.R."/>
            <person name="Lauterbach L."/>
            <person name="Steele A.D."/>
            <person name="Gui C."/>
            <person name="Meng S."/>
            <person name="Li G."/>
            <person name="Viehrig K."/>
            <person name="Ye F."/>
            <person name="Su P."/>
            <person name="Kiefer A.F."/>
            <person name="Nichols A."/>
            <person name="Cepeda A.J."/>
            <person name="Yan W."/>
            <person name="Fan B."/>
            <person name="Jiang Y."/>
            <person name="Adhikari A."/>
            <person name="Zheng C.-J."/>
            <person name="Schuster L."/>
            <person name="Cowan T.M."/>
            <person name="Smanski M.J."/>
            <person name="Chevrette M.G."/>
            <person name="De Carvalho L.P.S."/>
            <person name="Shen B."/>
        </authorList>
    </citation>
    <scope>NUCLEOTIDE SEQUENCE [LARGE SCALE GENOMIC DNA]</scope>
    <source>
        <strain evidence="2 3">NPDC000234</strain>
    </source>
</reference>
<organism evidence="2 3">
    <name type="scientific">Streptomyces hyaluromycini</name>
    <dbReference type="NCBI Taxonomy" id="1377993"/>
    <lineage>
        <taxon>Bacteria</taxon>
        <taxon>Bacillati</taxon>
        <taxon>Actinomycetota</taxon>
        <taxon>Actinomycetes</taxon>
        <taxon>Kitasatosporales</taxon>
        <taxon>Streptomycetaceae</taxon>
        <taxon>Streptomyces</taxon>
    </lineage>
</organism>
<dbReference type="EMBL" id="JBEPEK010000012">
    <property type="protein sequence ID" value="MER7178487.1"/>
    <property type="molecule type" value="Genomic_DNA"/>
</dbReference>
<comment type="caution">
    <text evidence="2">The sequence shown here is derived from an EMBL/GenBank/DDBJ whole genome shotgun (WGS) entry which is preliminary data.</text>
</comment>
<sequence length="203" mass="21394">MDVMTGDAVNGGPETAVGTPVREVVRVIVNELAPHELILLDGLLLVDDDTALRRLANGQDRDPLGFGLGEAAALVTPVVWMALDEAARQIVSAGVAAAGRRSRLWLRRIGRRPTAPRMLPPLEPGQLEAVRLRVVQLAAESGLERGAAEALAERVVARLVLPAEQEQVDSAERDRDGGVGPHPTAPADAGPQDGRGPDAGDRT</sequence>
<keyword evidence="3" id="KW-1185">Reference proteome</keyword>
<feature type="region of interest" description="Disordered" evidence="1">
    <location>
        <begin position="163"/>
        <end position="203"/>
    </location>
</feature>
<protein>
    <submittedName>
        <fullName evidence="2">Uncharacterized protein</fullName>
    </submittedName>
</protein>
<dbReference type="RefSeq" id="WP_350776884.1">
    <property type="nucleotide sequence ID" value="NZ_JBEPEK010000012.1"/>
</dbReference>
<dbReference type="Proteomes" id="UP001474181">
    <property type="component" value="Unassembled WGS sequence"/>
</dbReference>
<evidence type="ECO:0000256" key="1">
    <source>
        <dbReference type="SAM" id="MobiDB-lite"/>
    </source>
</evidence>
<name>A0ABV1WNV6_9ACTN</name>
<gene>
    <name evidence="2" type="ORF">ABT404_03180</name>
</gene>
<accession>A0ABV1WNV6</accession>